<evidence type="ECO:0000313" key="3">
    <source>
        <dbReference type="Proteomes" id="UP000184447"/>
    </source>
</evidence>
<feature type="transmembrane region" description="Helical" evidence="1">
    <location>
        <begin position="34"/>
        <end position="53"/>
    </location>
</feature>
<reference evidence="2 3" key="1">
    <citation type="submission" date="2016-11" db="EMBL/GenBank/DDBJ databases">
        <authorList>
            <person name="Jaros S."/>
            <person name="Januszkiewicz K."/>
            <person name="Wedrychowicz H."/>
        </authorList>
    </citation>
    <scope>NUCLEOTIDE SEQUENCE [LARGE SCALE GENOMIC DNA]</scope>
    <source>
        <strain evidence="2 3">DSM 8605</strain>
    </source>
</reference>
<proteinExistence type="predicted"/>
<keyword evidence="1" id="KW-0812">Transmembrane</keyword>
<sequence length="67" mass="8150">MPSKKINIFMIILLVVLNILWVSSFLYFIIFNNLYNTIIIYIMSFVIIFNNNMRAYNNYKENKFTKK</sequence>
<gene>
    <name evidence="2" type="ORF">SAMN02745207_04289</name>
</gene>
<organism evidence="2 3">
    <name type="scientific">Clostridium grantii DSM 8605</name>
    <dbReference type="NCBI Taxonomy" id="1121316"/>
    <lineage>
        <taxon>Bacteria</taxon>
        <taxon>Bacillati</taxon>
        <taxon>Bacillota</taxon>
        <taxon>Clostridia</taxon>
        <taxon>Eubacteriales</taxon>
        <taxon>Clostridiaceae</taxon>
        <taxon>Clostridium</taxon>
    </lineage>
</organism>
<dbReference type="Proteomes" id="UP000184447">
    <property type="component" value="Unassembled WGS sequence"/>
</dbReference>
<protein>
    <submittedName>
        <fullName evidence="2">Uncharacterized protein</fullName>
    </submittedName>
</protein>
<evidence type="ECO:0000313" key="2">
    <source>
        <dbReference type="EMBL" id="SHI08529.1"/>
    </source>
</evidence>
<dbReference type="AlphaFoldDB" id="A0A1M5Y9C7"/>
<feature type="transmembrane region" description="Helical" evidence="1">
    <location>
        <begin position="7"/>
        <end position="28"/>
    </location>
</feature>
<keyword evidence="1" id="KW-0472">Membrane</keyword>
<evidence type="ECO:0000256" key="1">
    <source>
        <dbReference type="SAM" id="Phobius"/>
    </source>
</evidence>
<dbReference type="EMBL" id="FQXM01000072">
    <property type="protein sequence ID" value="SHI08529.1"/>
    <property type="molecule type" value="Genomic_DNA"/>
</dbReference>
<keyword evidence="3" id="KW-1185">Reference proteome</keyword>
<name>A0A1M5Y9C7_9CLOT</name>
<keyword evidence="1" id="KW-1133">Transmembrane helix</keyword>
<accession>A0A1M5Y9C7</accession>